<evidence type="ECO:0000259" key="1">
    <source>
        <dbReference type="SMART" id="SM00871"/>
    </source>
</evidence>
<reference evidence="2" key="1">
    <citation type="submission" date="2020-10" db="EMBL/GenBank/DDBJ databases">
        <title>Taxonomic study of unclassified bacteria belonging to the class Ktedonobacteria.</title>
        <authorList>
            <person name="Yabe S."/>
            <person name="Wang C.M."/>
            <person name="Zheng Y."/>
            <person name="Sakai Y."/>
            <person name="Cavaletti L."/>
            <person name="Monciardini P."/>
            <person name="Donadio S."/>
        </authorList>
    </citation>
    <scope>NUCLEOTIDE SEQUENCE</scope>
    <source>
        <strain evidence="2">SOSP1-1</strain>
    </source>
</reference>
<name>A0A8J3MUQ7_9CHLR</name>
<evidence type="ECO:0000313" key="2">
    <source>
        <dbReference type="EMBL" id="GHO49602.1"/>
    </source>
</evidence>
<evidence type="ECO:0000313" key="3">
    <source>
        <dbReference type="Proteomes" id="UP000612362"/>
    </source>
</evidence>
<comment type="caution">
    <text evidence="2">The sequence shown here is derived from an EMBL/GenBank/DDBJ whole genome shotgun (WGS) entry which is preliminary data.</text>
</comment>
<dbReference type="InterPro" id="IPR029442">
    <property type="entry name" value="GyrI-like"/>
</dbReference>
<keyword evidence="3" id="KW-1185">Reference proteome</keyword>
<dbReference type="Gene3D" id="3.20.80.10">
    <property type="entry name" value="Regulatory factor, effector binding domain"/>
    <property type="match status" value="1"/>
</dbReference>
<dbReference type="InterPro" id="IPR011256">
    <property type="entry name" value="Reg_factor_effector_dom_sf"/>
</dbReference>
<dbReference type="Pfam" id="PF06445">
    <property type="entry name" value="GyrI-like"/>
    <property type="match status" value="1"/>
</dbReference>
<proteinExistence type="predicted"/>
<dbReference type="Proteomes" id="UP000612362">
    <property type="component" value="Unassembled WGS sequence"/>
</dbReference>
<dbReference type="InterPro" id="IPR010499">
    <property type="entry name" value="AraC_E-bd"/>
</dbReference>
<dbReference type="SUPFAM" id="SSF55136">
    <property type="entry name" value="Probable bacterial effector-binding domain"/>
    <property type="match status" value="1"/>
</dbReference>
<sequence length="169" mass="18728">MFTEPKIDERPDTHYVGIRTMASLQEMGNGLIPRLHTEVYTWLKQQGVPPAGAPFIRYHVINMETKLDIELGVPVAGPIPDDERVRAGVLPAGRYASLIFTGIENGIKGNGMLLDWGAEHGLKWDTFEAEGGDGFVSRYESEITDPADEPDPSKWDTEVAIRIADEPTH</sequence>
<organism evidence="2 3">
    <name type="scientific">Ktedonospora formicarum</name>
    <dbReference type="NCBI Taxonomy" id="2778364"/>
    <lineage>
        <taxon>Bacteria</taxon>
        <taxon>Bacillati</taxon>
        <taxon>Chloroflexota</taxon>
        <taxon>Ktedonobacteria</taxon>
        <taxon>Ktedonobacterales</taxon>
        <taxon>Ktedonobacteraceae</taxon>
        <taxon>Ktedonospora</taxon>
    </lineage>
</organism>
<dbReference type="SMART" id="SM00871">
    <property type="entry name" value="AraC_E_bind"/>
    <property type="match status" value="1"/>
</dbReference>
<accession>A0A8J3MUQ7</accession>
<gene>
    <name evidence="2" type="ORF">KSX_77650</name>
</gene>
<protein>
    <submittedName>
        <fullName evidence="2">DNA gyrase inhibitor</fullName>
    </submittedName>
</protein>
<dbReference type="RefSeq" id="WP_220198708.1">
    <property type="nucleotide sequence ID" value="NZ_BNJF01000005.1"/>
</dbReference>
<dbReference type="EMBL" id="BNJF01000005">
    <property type="protein sequence ID" value="GHO49602.1"/>
    <property type="molecule type" value="Genomic_DNA"/>
</dbReference>
<dbReference type="AlphaFoldDB" id="A0A8J3MUQ7"/>
<feature type="domain" description="AraC effector-binding" evidence="1">
    <location>
        <begin position="3"/>
        <end position="164"/>
    </location>
</feature>